<dbReference type="EMBL" id="KN817673">
    <property type="protein sequence ID" value="KJA14575.1"/>
    <property type="molecule type" value="Genomic_DNA"/>
</dbReference>
<protein>
    <submittedName>
        <fullName evidence="1">Uncharacterized protein</fullName>
    </submittedName>
</protein>
<evidence type="ECO:0000313" key="2">
    <source>
        <dbReference type="Proteomes" id="UP000054270"/>
    </source>
</evidence>
<dbReference type="Proteomes" id="UP000054270">
    <property type="component" value="Unassembled WGS sequence"/>
</dbReference>
<keyword evidence="2" id="KW-1185">Reference proteome</keyword>
<organism evidence="1 2">
    <name type="scientific">Hypholoma sublateritium (strain FD-334 SS-4)</name>
    <dbReference type="NCBI Taxonomy" id="945553"/>
    <lineage>
        <taxon>Eukaryota</taxon>
        <taxon>Fungi</taxon>
        <taxon>Dikarya</taxon>
        <taxon>Basidiomycota</taxon>
        <taxon>Agaricomycotina</taxon>
        <taxon>Agaricomycetes</taxon>
        <taxon>Agaricomycetidae</taxon>
        <taxon>Agaricales</taxon>
        <taxon>Agaricineae</taxon>
        <taxon>Strophariaceae</taxon>
        <taxon>Hypholoma</taxon>
    </lineage>
</organism>
<evidence type="ECO:0000313" key="1">
    <source>
        <dbReference type="EMBL" id="KJA14575.1"/>
    </source>
</evidence>
<dbReference type="AlphaFoldDB" id="A0A0D2P1U1"/>
<gene>
    <name evidence="1" type="ORF">HYPSUDRAFT_208576</name>
</gene>
<name>A0A0D2P1U1_HYPSF</name>
<sequence length="176" mass="19877">MSISVLRSYLSSISMPLEDLKLLIANGAAQEAGRIGVEKYHCVLAHPSLPTHPNWTVRVFDARGKGLYLGGLHINEHGVGDFMSVDEELDSKHKNKTLNRAFHRRRRLIFCTIGYADIRNSNLKQLIFLVILPKWLRTNFFPLIQLLAPQQQLSAFVRRELQTGGTKSALVCIISQ</sequence>
<accession>A0A0D2P1U1</accession>
<proteinExistence type="predicted"/>
<reference evidence="2" key="1">
    <citation type="submission" date="2014-04" db="EMBL/GenBank/DDBJ databases">
        <title>Evolutionary Origins and Diversification of the Mycorrhizal Mutualists.</title>
        <authorList>
            <consortium name="DOE Joint Genome Institute"/>
            <consortium name="Mycorrhizal Genomics Consortium"/>
            <person name="Kohler A."/>
            <person name="Kuo A."/>
            <person name="Nagy L.G."/>
            <person name="Floudas D."/>
            <person name="Copeland A."/>
            <person name="Barry K.W."/>
            <person name="Cichocki N."/>
            <person name="Veneault-Fourrey C."/>
            <person name="LaButti K."/>
            <person name="Lindquist E.A."/>
            <person name="Lipzen A."/>
            <person name="Lundell T."/>
            <person name="Morin E."/>
            <person name="Murat C."/>
            <person name="Riley R."/>
            <person name="Ohm R."/>
            <person name="Sun H."/>
            <person name="Tunlid A."/>
            <person name="Henrissat B."/>
            <person name="Grigoriev I.V."/>
            <person name="Hibbett D.S."/>
            <person name="Martin F."/>
        </authorList>
    </citation>
    <scope>NUCLEOTIDE SEQUENCE [LARGE SCALE GENOMIC DNA]</scope>
    <source>
        <strain evidence="2">FD-334 SS-4</strain>
    </source>
</reference>